<comment type="similarity">
    <text evidence="2">Belongs to the SKN1/KRE6 family.</text>
</comment>
<dbReference type="PROSITE" id="PS51762">
    <property type="entry name" value="GH16_2"/>
    <property type="match status" value="1"/>
</dbReference>
<dbReference type="GO" id="GO:0005886">
    <property type="term" value="C:plasma membrane"/>
    <property type="evidence" value="ECO:0007669"/>
    <property type="project" value="TreeGrafter"/>
</dbReference>
<organism evidence="12 13">
    <name type="scientific">Tetrapyrgos nigripes</name>
    <dbReference type="NCBI Taxonomy" id="182062"/>
    <lineage>
        <taxon>Eukaryota</taxon>
        <taxon>Fungi</taxon>
        <taxon>Dikarya</taxon>
        <taxon>Basidiomycota</taxon>
        <taxon>Agaricomycotina</taxon>
        <taxon>Agaricomycetes</taxon>
        <taxon>Agaricomycetidae</taxon>
        <taxon>Agaricales</taxon>
        <taxon>Marasmiineae</taxon>
        <taxon>Marasmiaceae</taxon>
        <taxon>Tetrapyrgos</taxon>
    </lineage>
</organism>
<dbReference type="InterPro" id="IPR000757">
    <property type="entry name" value="Beta-glucanase-like"/>
</dbReference>
<keyword evidence="4" id="KW-0735">Signal-anchor</keyword>
<evidence type="ECO:0000313" key="12">
    <source>
        <dbReference type="EMBL" id="KAF5358898.1"/>
    </source>
</evidence>
<dbReference type="CDD" id="cd02180">
    <property type="entry name" value="GH16_fungal_KRE6_glucanase"/>
    <property type="match status" value="1"/>
</dbReference>
<dbReference type="OrthoDB" id="412647at2759"/>
<dbReference type="SUPFAM" id="SSF49899">
    <property type="entry name" value="Concanavalin A-like lectins/glucanases"/>
    <property type="match status" value="1"/>
</dbReference>
<dbReference type="InterPro" id="IPR005629">
    <property type="entry name" value="Skn1/Kre6/Sbg1"/>
</dbReference>
<dbReference type="PANTHER" id="PTHR31361">
    <property type="entry name" value="BETA-GLUCAN SYNTHESIS-ASSOCIATED PROTEIN KRE6-RELATED"/>
    <property type="match status" value="1"/>
</dbReference>
<gene>
    <name evidence="12" type="ORF">D9758_004826</name>
</gene>
<proteinExistence type="inferred from homology"/>
<dbReference type="EMBL" id="JAACJM010000047">
    <property type="protein sequence ID" value="KAF5358898.1"/>
    <property type="molecule type" value="Genomic_DNA"/>
</dbReference>
<comment type="caution">
    <text evidence="12">The sequence shown here is derived from an EMBL/GenBank/DDBJ whole genome shotgun (WGS) entry which is preliminary data.</text>
</comment>
<evidence type="ECO:0000256" key="10">
    <source>
        <dbReference type="SAM" id="Phobius"/>
    </source>
</evidence>
<feature type="compositionally biased region" description="Polar residues" evidence="9">
    <location>
        <begin position="1"/>
        <end position="10"/>
    </location>
</feature>
<keyword evidence="6 10" id="KW-0472">Membrane</keyword>
<dbReference type="Gene3D" id="2.60.120.200">
    <property type="match status" value="2"/>
</dbReference>
<dbReference type="GO" id="GO:0015926">
    <property type="term" value="F:glucosidase activity"/>
    <property type="evidence" value="ECO:0007669"/>
    <property type="project" value="TreeGrafter"/>
</dbReference>
<keyword evidence="8" id="KW-0961">Cell wall biogenesis/degradation</keyword>
<evidence type="ECO:0000256" key="2">
    <source>
        <dbReference type="ARBA" id="ARBA00010962"/>
    </source>
</evidence>
<keyword evidence="3 10" id="KW-0812">Transmembrane</keyword>
<feature type="transmembrane region" description="Helical" evidence="10">
    <location>
        <begin position="93"/>
        <end position="116"/>
    </location>
</feature>
<feature type="compositionally biased region" description="Low complexity" evidence="9">
    <location>
        <begin position="11"/>
        <end position="23"/>
    </location>
</feature>
<reference evidence="12 13" key="1">
    <citation type="journal article" date="2020" name="ISME J.">
        <title>Uncovering the hidden diversity of litter-decomposition mechanisms in mushroom-forming fungi.</title>
        <authorList>
            <person name="Floudas D."/>
            <person name="Bentzer J."/>
            <person name="Ahren D."/>
            <person name="Johansson T."/>
            <person name="Persson P."/>
            <person name="Tunlid A."/>
        </authorList>
    </citation>
    <scope>NUCLEOTIDE SEQUENCE [LARGE SCALE GENOMIC DNA]</scope>
    <source>
        <strain evidence="12 13">CBS 291.85</strain>
    </source>
</reference>
<name>A0A8H5LJ07_9AGAR</name>
<keyword evidence="7" id="KW-0325">Glycoprotein</keyword>
<dbReference type="PANTHER" id="PTHR31361:SF1">
    <property type="entry name" value="BETA-GLUCAN SYNTHESIS-ASSOCIATED PROTEIN KRE6-RELATED"/>
    <property type="match status" value="1"/>
</dbReference>
<protein>
    <recommendedName>
        <fullName evidence="11">GH16 domain-containing protein</fullName>
    </recommendedName>
</protein>
<accession>A0A8H5LJ07</accession>
<evidence type="ECO:0000256" key="6">
    <source>
        <dbReference type="ARBA" id="ARBA00023136"/>
    </source>
</evidence>
<evidence type="ECO:0000256" key="8">
    <source>
        <dbReference type="ARBA" id="ARBA00023316"/>
    </source>
</evidence>
<evidence type="ECO:0000256" key="3">
    <source>
        <dbReference type="ARBA" id="ARBA00022692"/>
    </source>
</evidence>
<dbReference type="AlphaFoldDB" id="A0A8H5LJ07"/>
<dbReference type="FunFam" id="2.60.120.200:FF:000135">
    <property type="entry name" value="Related to KRE6-glucan synthase subunit"/>
    <property type="match status" value="1"/>
</dbReference>
<comment type="subcellular location">
    <subcellularLocation>
        <location evidence="1">Membrane</location>
        <topology evidence="1">Single-pass type II membrane protein</topology>
    </subcellularLocation>
</comment>
<evidence type="ECO:0000256" key="5">
    <source>
        <dbReference type="ARBA" id="ARBA00022989"/>
    </source>
</evidence>
<evidence type="ECO:0000256" key="7">
    <source>
        <dbReference type="ARBA" id="ARBA00023180"/>
    </source>
</evidence>
<sequence>MSGYKQINTTGSSSSLLRHSGYSATEHSGTDSPYSSVANRTSGVGTISGQFSLPPDPNRWGANLSPFVSEADDDLHDPKRPDRLSNPFASRAIANLGCLLVLCAAILMLFLGYPIITYANKISRERSGFNAALGVNASGQVPAMTGNWGLIDKDTPDDAYTFTSMRDGSDWQLVFSDEFNTDGRTFYPGDDPFWEAVDLHYWGTNNLEWYDPAAITTEDGSLVITLSKKETHDLHYQGGMMATWNKFCFTGGMIQTSVQLPGINNVVGLWPAIWAMGNLGRAGYGATLDGMWPYTYDNCDVGTAPNQTLNGLPTAAAQDGPADSNFALSYLPGQRLSRCTCNGESHPGPKHKDGSFVGRGAPEIDIFEAQVLEAKEEGQVSQSGQWAPFNDKYVWKNTSDNLIINDPTISQLNTYIGGSTQQATSVVTKTNQQCYQLADTPCFSTYGFEYKPGFDDAYISWMSDGKQAWTINDAGVGPDDAVEIAARPVPQEPMYLIMNLGMSENFGTVDLTHLTFPAKMKVDWIRVYQDPKQINIGCDPKDFPTSEYIATYYEAYNNPNLTTWEEFGQTFPKNSFLGQC</sequence>
<feature type="compositionally biased region" description="Polar residues" evidence="9">
    <location>
        <begin position="25"/>
        <end position="39"/>
    </location>
</feature>
<evidence type="ECO:0000256" key="1">
    <source>
        <dbReference type="ARBA" id="ARBA00004606"/>
    </source>
</evidence>
<dbReference type="InterPro" id="IPR013320">
    <property type="entry name" value="ConA-like_dom_sf"/>
</dbReference>
<dbReference type="FunFam" id="2.60.120.200:FF:000259">
    <property type="entry name" value="Chromosome 9, whole genome shotgun sequence"/>
    <property type="match status" value="1"/>
</dbReference>
<keyword evidence="13" id="KW-1185">Reference proteome</keyword>
<dbReference type="GO" id="GO:0031505">
    <property type="term" value="P:fungal-type cell wall organization"/>
    <property type="evidence" value="ECO:0007669"/>
    <property type="project" value="TreeGrafter"/>
</dbReference>
<evidence type="ECO:0000256" key="9">
    <source>
        <dbReference type="SAM" id="MobiDB-lite"/>
    </source>
</evidence>
<evidence type="ECO:0000313" key="13">
    <source>
        <dbReference type="Proteomes" id="UP000559256"/>
    </source>
</evidence>
<feature type="region of interest" description="Disordered" evidence="9">
    <location>
        <begin position="1"/>
        <end position="39"/>
    </location>
</feature>
<dbReference type="GO" id="GO:0006078">
    <property type="term" value="P:(1-&gt;6)-beta-D-glucan biosynthetic process"/>
    <property type="evidence" value="ECO:0007669"/>
    <property type="project" value="TreeGrafter"/>
</dbReference>
<feature type="domain" description="GH16" evidence="11">
    <location>
        <begin position="156"/>
        <end position="533"/>
    </location>
</feature>
<keyword evidence="5 10" id="KW-1133">Transmembrane helix</keyword>
<evidence type="ECO:0000259" key="11">
    <source>
        <dbReference type="PROSITE" id="PS51762"/>
    </source>
</evidence>
<evidence type="ECO:0000256" key="4">
    <source>
        <dbReference type="ARBA" id="ARBA00022968"/>
    </source>
</evidence>
<dbReference type="Proteomes" id="UP000559256">
    <property type="component" value="Unassembled WGS sequence"/>
</dbReference>
<dbReference type="GO" id="GO:0005789">
    <property type="term" value="C:endoplasmic reticulum membrane"/>
    <property type="evidence" value="ECO:0007669"/>
    <property type="project" value="TreeGrafter"/>
</dbReference>
<dbReference type="Pfam" id="PF03935">
    <property type="entry name" value="SKN1_KRE6_Sbg1"/>
    <property type="match status" value="1"/>
</dbReference>